<dbReference type="GO" id="GO:2000143">
    <property type="term" value="P:negative regulation of DNA-templated transcription initiation"/>
    <property type="evidence" value="ECO:0007669"/>
    <property type="project" value="TreeGrafter"/>
</dbReference>
<dbReference type="InterPro" id="IPR035642">
    <property type="entry name" value="MraZ_N"/>
</dbReference>
<dbReference type="KEGG" id="mhs:MOS_390"/>
<evidence type="ECO:0000256" key="1">
    <source>
        <dbReference type="ARBA" id="ARBA00013860"/>
    </source>
</evidence>
<dbReference type="Proteomes" id="UP000009399">
    <property type="component" value="Chromosome"/>
</dbReference>
<dbReference type="CDD" id="cd16321">
    <property type="entry name" value="MraZ_C"/>
    <property type="match status" value="1"/>
</dbReference>
<dbReference type="GO" id="GO:0003700">
    <property type="term" value="F:DNA-binding transcription factor activity"/>
    <property type="evidence" value="ECO:0007669"/>
    <property type="project" value="UniProtKB-UniRule"/>
</dbReference>
<evidence type="ECO:0000256" key="4">
    <source>
        <dbReference type="ARBA" id="ARBA00023015"/>
    </source>
</evidence>
<keyword evidence="5 7" id="KW-0238">DNA-binding</keyword>
<dbReference type="InterPro" id="IPR020603">
    <property type="entry name" value="MraZ_dom"/>
</dbReference>
<reference evidence="9 10" key="1">
    <citation type="journal article" date="2013" name="Genome Announc.">
        <title>Complete Genome Sequence of Mycoplasma hyorhinis Strain SK76.</title>
        <authorList>
            <person name="Goodison S."/>
            <person name="Urquidi V."/>
            <person name="Kumar D."/>
            <person name="Reyes L."/>
            <person name="Rosser C.J."/>
        </authorList>
    </citation>
    <scope>NUCLEOTIDE SEQUENCE [LARGE SCALE GENOMIC DNA]</scope>
    <source>
        <strain evidence="9 10">SK76</strain>
    </source>
</reference>
<dbReference type="NCBIfam" id="TIGR00242">
    <property type="entry name" value="division/cell wall cluster transcriptional repressor MraZ"/>
    <property type="match status" value="1"/>
</dbReference>
<comment type="similarity">
    <text evidence="7">Belongs to the MraZ family.</text>
</comment>
<dbReference type="GeneID" id="93248502"/>
<dbReference type="GO" id="GO:0051301">
    <property type="term" value="P:cell division"/>
    <property type="evidence" value="ECO:0007669"/>
    <property type="project" value="UniProtKB-KW"/>
</dbReference>
<dbReference type="InterPro" id="IPR038619">
    <property type="entry name" value="MraZ_sf"/>
</dbReference>
<dbReference type="InterPro" id="IPR007159">
    <property type="entry name" value="SpoVT-AbrB_dom"/>
</dbReference>
<dbReference type="PROSITE" id="PS51740">
    <property type="entry name" value="SPOVT_ABRB"/>
    <property type="match status" value="2"/>
</dbReference>
<dbReference type="GO" id="GO:0005737">
    <property type="term" value="C:cytoplasm"/>
    <property type="evidence" value="ECO:0007669"/>
    <property type="project" value="UniProtKB-UniRule"/>
</dbReference>
<evidence type="ECO:0000256" key="5">
    <source>
        <dbReference type="ARBA" id="ARBA00023125"/>
    </source>
</evidence>
<gene>
    <name evidence="7" type="primary">mraZ</name>
    <name evidence="9" type="ORF">MOS_390</name>
</gene>
<protein>
    <recommendedName>
        <fullName evidence="1 7">Transcriptional regulator MraZ</fullName>
    </recommendedName>
</protein>
<dbReference type="RefSeq" id="WP_013302178.1">
    <property type="nucleotide sequence ID" value="NC_019552.1"/>
</dbReference>
<evidence type="ECO:0000256" key="7">
    <source>
        <dbReference type="HAMAP-Rule" id="MF_01008"/>
    </source>
</evidence>
<evidence type="ECO:0000313" key="9">
    <source>
        <dbReference type="EMBL" id="AFX74314.1"/>
    </source>
</evidence>
<keyword evidence="9" id="KW-0132">Cell division</keyword>
<evidence type="ECO:0000256" key="6">
    <source>
        <dbReference type="ARBA" id="ARBA00023163"/>
    </source>
</evidence>
<dbReference type="AlphaFoldDB" id="A0AAI8AMW5"/>
<dbReference type="CDD" id="cd16320">
    <property type="entry name" value="MraZ_N"/>
    <property type="match status" value="1"/>
</dbReference>
<evidence type="ECO:0000259" key="8">
    <source>
        <dbReference type="PROSITE" id="PS51740"/>
    </source>
</evidence>
<keyword evidence="6 7" id="KW-0804">Transcription</keyword>
<dbReference type="InterPro" id="IPR003444">
    <property type="entry name" value="MraZ"/>
</dbReference>
<evidence type="ECO:0000256" key="3">
    <source>
        <dbReference type="ARBA" id="ARBA00022737"/>
    </source>
</evidence>
<keyword evidence="9" id="KW-0131">Cell cycle</keyword>
<accession>A0AAI8AMW5</accession>
<evidence type="ECO:0000313" key="10">
    <source>
        <dbReference type="Proteomes" id="UP000009399"/>
    </source>
</evidence>
<comment type="subcellular location">
    <subcellularLocation>
        <location evidence="7">Cytoplasm</location>
        <location evidence="7">Nucleoid</location>
    </subcellularLocation>
</comment>
<organism evidence="9 10">
    <name type="scientific">Mesomycoplasma hyorhinis SK76</name>
    <dbReference type="NCBI Taxonomy" id="1118964"/>
    <lineage>
        <taxon>Bacteria</taxon>
        <taxon>Bacillati</taxon>
        <taxon>Mycoplasmatota</taxon>
        <taxon>Mycoplasmoidales</taxon>
        <taxon>Metamycoplasmataceae</taxon>
        <taxon>Mesomycoplasma</taxon>
    </lineage>
</organism>
<dbReference type="PANTHER" id="PTHR34701">
    <property type="entry name" value="TRANSCRIPTIONAL REGULATOR MRAZ"/>
    <property type="match status" value="1"/>
</dbReference>
<dbReference type="HAMAP" id="MF_01008">
    <property type="entry name" value="MraZ"/>
    <property type="match status" value="1"/>
</dbReference>
<dbReference type="GO" id="GO:0000976">
    <property type="term" value="F:transcription cis-regulatory region binding"/>
    <property type="evidence" value="ECO:0007669"/>
    <property type="project" value="TreeGrafter"/>
</dbReference>
<feature type="domain" description="SpoVT-AbrB" evidence="8">
    <location>
        <begin position="75"/>
        <end position="119"/>
    </location>
</feature>
<feature type="domain" description="SpoVT-AbrB" evidence="8">
    <location>
        <begin position="4"/>
        <end position="46"/>
    </location>
</feature>
<proteinExistence type="inferred from homology"/>
<dbReference type="PANTHER" id="PTHR34701:SF1">
    <property type="entry name" value="TRANSCRIPTIONAL REGULATOR MRAZ"/>
    <property type="match status" value="1"/>
</dbReference>
<dbReference type="Pfam" id="PF02381">
    <property type="entry name" value="MraZ"/>
    <property type="match status" value="2"/>
</dbReference>
<dbReference type="GO" id="GO:0009295">
    <property type="term" value="C:nucleoid"/>
    <property type="evidence" value="ECO:0007669"/>
    <property type="project" value="UniProtKB-SubCell"/>
</dbReference>
<name>A0AAI8AMW5_MESHY</name>
<dbReference type="Gene3D" id="3.40.1550.20">
    <property type="entry name" value="Transcriptional regulator MraZ domain"/>
    <property type="match status" value="1"/>
</dbReference>
<evidence type="ECO:0000256" key="2">
    <source>
        <dbReference type="ARBA" id="ARBA00022490"/>
    </source>
</evidence>
<dbReference type="SUPFAM" id="SSF89447">
    <property type="entry name" value="AbrB/MazE/MraZ-like"/>
    <property type="match status" value="1"/>
</dbReference>
<sequence length="147" mass="16974">MYGTNLRTLDEKNRLAIPSIYRQELGNVFYISLSLDQVLEIRSAEEFDKIKNKISQANSLNKNIRNFARFFFSNTTQVSPDKQGRVLLPKNLLELSAIQNKELILVGVGKKLEIWPKDRFNQLQSQFQDADNIETLEKELLESGVEL</sequence>
<dbReference type="EMBL" id="CP003914">
    <property type="protein sequence ID" value="AFX74314.1"/>
    <property type="molecule type" value="Genomic_DNA"/>
</dbReference>
<dbReference type="InterPro" id="IPR037914">
    <property type="entry name" value="SpoVT-AbrB_sf"/>
</dbReference>
<keyword evidence="2 7" id="KW-0963">Cytoplasm</keyword>
<keyword evidence="4 7" id="KW-0805">Transcription regulation</keyword>
<dbReference type="InterPro" id="IPR035644">
    <property type="entry name" value="MraZ_C"/>
</dbReference>
<comment type="subunit">
    <text evidence="7">Forms oligomers.</text>
</comment>
<keyword evidence="3" id="KW-0677">Repeat</keyword>